<keyword evidence="2" id="KW-0732">Signal</keyword>
<evidence type="ECO:0000313" key="3">
    <source>
        <dbReference type="EMBL" id="PKB14465.1"/>
    </source>
</evidence>
<protein>
    <submittedName>
        <fullName evidence="3">Uncharacterized protein</fullName>
    </submittedName>
</protein>
<evidence type="ECO:0000256" key="2">
    <source>
        <dbReference type="SAM" id="SignalP"/>
    </source>
</evidence>
<dbReference type="OrthoDB" id="7570673at2"/>
<sequence>MPQPRATTKLVSLSALAAALLAPLPAAARDTSERDRAIGDIQDKLGDPRTQEAIGDAMAGMMAAMLDMKAAPFLKAMDRVGQTTGEHPRHRDIPDDATLGDLAGPGARAMPDEVARKAPAMIGAAGAMVGAMGEMLPQLEEAGKRMGDQMRESIDKAARTRRADNDDRLPDPRDGD</sequence>
<feature type="signal peptide" evidence="2">
    <location>
        <begin position="1"/>
        <end position="28"/>
    </location>
</feature>
<proteinExistence type="predicted"/>
<comment type="caution">
    <text evidence="3">The sequence shown here is derived from an EMBL/GenBank/DDBJ whole genome shotgun (WGS) entry which is preliminary data.</text>
</comment>
<gene>
    <name evidence="3" type="ORF">B0I00_2054</name>
</gene>
<feature type="chain" id="PRO_5014748066" evidence="2">
    <location>
        <begin position="29"/>
        <end position="176"/>
    </location>
</feature>
<reference evidence="3 4" key="1">
    <citation type="submission" date="2017-11" db="EMBL/GenBank/DDBJ databases">
        <title>Genomic Encyclopedia of Type Strains, Phase III (KMG-III): the genomes of soil and plant-associated and newly described type strains.</title>
        <authorList>
            <person name="Whitman W."/>
        </authorList>
    </citation>
    <scope>NUCLEOTIDE SEQUENCE [LARGE SCALE GENOMIC DNA]</scope>
    <source>
        <strain evidence="3 4">CGMCC 1.12274</strain>
    </source>
</reference>
<dbReference type="AlphaFoldDB" id="A0A2N0H6A2"/>
<name>A0A2N0H6A2_9SPHN</name>
<dbReference type="EMBL" id="PHUF01000004">
    <property type="protein sequence ID" value="PKB14465.1"/>
    <property type="molecule type" value="Genomic_DNA"/>
</dbReference>
<accession>A0A2N0H6A2</accession>
<evidence type="ECO:0000256" key="1">
    <source>
        <dbReference type="SAM" id="MobiDB-lite"/>
    </source>
</evidence>
<dbReference type="Proteomes" id="UP000232587">
    <property type="component" value="Unassembled WGS sequence"/>
</dbReference>
<evidence type="ECO:0000313" key="4">
    <source>
        <dbReference type="Proteomes" id="UP000232587"/>
    </source>
</evidence>
<keyword evidence="4" id="KW-1185">Reference proteome</keyword>
<feature type="region of interest" description="Disordered" evidence="1">
    <location>
        <begin position="141"/>
        <end position="176"/>
    </location>
</feature>
<organism evidence="3 4">
    <name type="scientific">Novosphingobium kunmingense</name>
    <dbReference type="NCBI Taxonomy" id="1211806"/>
    <lineage>
        <taxon>Bacteria</taxon>
        <taxon>Pseudomonadati</taxon>
        <taxon>Pseudomonadota</taxon>
        <taxon>Alphaproteobacteria</taxon>
        <taxon>Sphingomonadales</taxon>
        <taxon>Sphingomonadaceae</taxon>
        <taxon>Novosphingobium</taxon>
    </lineage>
</organism>
<dbReference type="RefSeq" id="WP_100867305.1">
    <property type="nucleotide sequence ID" value="NZ_PHUF01000004.1"/>
</dbReference>